<name>A0A943DAI7_9FIRM</name>
<proteinExistence type="predicted"/>
<dbReference type="SUPFAM" id="SSF53448">
    <property type="entry name" value="Nucleotide-diphospho-sugar transferases"/>
    <property type="match status" value="1"/>
</dbReference>
<dbReference type="EMBL" id="JAGZGG010000012">
    <property type="protein sequence ID" value="MBS5332153.1"/>
    <property type="molecule type" value="Genomic_DNA"/>
</dbReference>
<dbReference type="PANTHER" id="PTHR43179:SF10">
    <property type="entry name" value="GLYCOSYL TRANSFERASE"/>
    <property type="match status" value="1"/>
</dbReference>
<dbReference type="InterPro" id="IPR029044">
    <property type="entry name" value="Nucleotide-diphossugar_trans"/>
</dbReference>
<evidence type="ECO:0000313" key="3">
    <source>
        <dbReference type="Proteomes" id="UP000759273"/>
    </source>
</evidence>
<dbReference type="InterPro" id="IPR001173">
    <property type="entry name" value="Glyco_trans_2-like"/>
</dbReference>
<accession>A0A943DAI7</accession>
<sequence>MPKISACIVAYCDYDEVCAAVRSILHYTPTPDLTLYVVDNASPDGCGKQLAETDFGDTRVTVLTLSENVGFGRGHNAVLDRLTSEVHFILNPDIVLTENILEPMAAWLLAQEGAAMATPQLHYPDGRLQHLPRRKPTPWLLLARQLAPKFDGIFKKADDHYTMQDEDLTVPRRIAFCTGSFMAVRTNVFKEIGGFDPAYFMYVEDADLTQKVLQKGTVWLTPQFSAIHAWHRAPMRDAGKFKMQLVSMGRYFKKWGCGKGTF</sequence>
<dbReference type="Gene3D" id="3.90.550.10">
    <property type="entry name" value="Spore Coat Polysaccharide Biosynthesis Protein SpsA, Chain A"/>
    <property type="match status" value="1"/>
</dbReference>
<dbReference type="Pfam" id="PF00535">
    <property type="entry name" value="Glycos_transf_2"/>
    <property type="match status" value="1"/>
</dbReference>
<gene>
    <name evidence="2" type="ORF">KHY36_06445</name>
</gene>
<dbReference type="Proteomes" id="UP000759273">
    <property type="component" value="Unassembled WGS sequence"/>
</dbReference>
<evidence type="ECO:0000313" key="2">
    <source>
        <dbReference type="EMBL" id="MBS5332153.1"/>
    </source>
</evidence>
<protein>
    <submittedName>
        <fullName evidence="2">Glycosyltransferase family 2 protein</fullName>
    </submittedName>
</protein>
<dbReference type="PANTHER" id="PTHR43179">
    <property type="entry name" value="RHAMNOSYLTRANSFERASE WBBL"/>
    <property type="match status" value="1"/>
</dbReference>
<reference evidence="2" key="1">
    <citation type="submission" date="2021-02" db="EMBL/GenBank/DDBJ databases">
        <title>Infant gut strain persistence is associated with maternal origin, phylogeny, and functional potential including surface adhesion and iron acquisition.</title>
        <authorList>
            <person name="Lou Y.C."/>
        </authorList>
    </citation>
    <scope>NUCLEOTIDE SEQUENCE</scope>
    <source>
        <strain evidence="2">L3_101_000M1_dasL3_101_000M1_concoct_87</strain>
    </source>
</reference>
<dbReference type="AlphaFoldDB" id="A0A943DAI7"/>
<comment type="caution">
    <text evidence="2">The sequence shown here is derived from an EMBL/GenBank/DDBJ whole genome shotgun (WGS) entry which is preliminary data.</text>
</comment>
<feature type="domain" description="Glycosyltransferase 2-like" evidence="1">
    <location>
        <begin position="5"/>
        <end position="192"/>
    </location>
</feature>
<organism evidence="2 3">
    <name type="scientific">Subdoligranulum variabile</name>
    <dbReference type="NCBI Taxonomy" id="214851"/>
    <lineage>
        <taxon>Bacteria</taxon>
        <taxon>Bacillati</taxon>
        <taxon>Bacillota</taxon>
        <taxon>Clostridia</taxon>
        <taxon>Eubacteriales</taxon>
        <taxon>Oscillospiraceae</taxon>
        <taxon>Subdoligranulum</taxon>
    </lineage>
</organism>
<evidence type="ECO:0000259" key="1">
    <source>
        <dbReference type="Pfam" id="PF00535"/>
    </source>
</evidence>